<feature type="compositionally biased region" description="Polar residues" evidence="1">
    <location>
        <begin position="684"/>
        <end position="710"/>
    </location>
</feature>
<feature type="compositionally biased region" description="Basic and acidic residues" evidence="1">
    <location>
        <begin position="653"/>
        <end position="672"/>
    </location>
</feature>
<accession>A0ABR3T2K9</accession>
<dbReference type="Pfam" id="PF20640">
    <property type="entry name" value="Rrn6_HB"/>
    <property type="match status" value="1"/>
</dbReference>
<dbReference type="InterPro" id="IPR048535">
    <property type="entry name" value="RRN6_beta-prop"/>
</dbReference>
<sequence>MGGYADITFNTWYQRQFATLDQEGNWTVYDIEGRRGKRFNYRTIKYNSGRLDVPLTSADAQEGTLPGHYDGWGRILWVKDVSTMLVCNRRLVQFVDFQGRSVHLRPSSLRLARSPSWILDVKGDPKDSSRIVLVTSTHVLLLKTPLLVHGNEKGKGVDADVLLSWRHWINDDDTTLQISLFVDGEETVVLLRSLQISDVITFRYRKHEETNMLVSVSDPTRLPLDKSGLRGLHAESLDFSEEPLTTSYGPGSEYRDRGLRFFNFHFLSDTLEASRRLAFTSDNADGGAHQHSGAPVVEYPSWTKRITAQSSTRVFDGSFIVPDDLDEPEEEPKRIQWRRRRTTASKRGPWTVDSNIIDRILEQEENENGVRDDSSEIITELASKLASTMIPDDYDRHDTLFHLAGRGFHLDVSDIDETACSFQELIKSTVKLDGEAASLAIKPLERSLLPDFVQLEDGVPSVLLMYDWIIHRWVSTLPAEIPARVRLGQERLARRIAMAICLSSFTVNLQQPEPQQEPAEAENLESEAMDVDEIGLASPLAFIGKGKGPAHRNSQGLMSSQLRHSQMSSFALPTPEATPSLSSEATLASSLWGGNDSSRQRLSRLGVTFHKRLKGIPSDMKDVVAQWKVGSDPAAENDDEDGIPARLKRRASWKNEKLSPEKREKLLRQAEKKARKQRRETELYLSQQSTTQTPRLTVVSQPPVSFTPNVPIQWPASSPGLAGQPSQLAQSSQAFASTQVERGAHGGRPKKKRRRRRTEGF</sequence>
<dbReference type="InterPro" id="IPR048537">
    <property type="entry name" value="RRN6_HB"/>
</dbReference>
<evidence type="ECO:0008006" key="7">
    <source>
        <dbReference type="Google" id="ProtNLM"/>
    </source>
</evidence>
<dbReference type="Proteomes" id="UP001521116">
    <property type="component" value="Unassembled WGS sequence"/>
</dbReference>
<feature type="compositionally biased region" description="Low complexity" evidence="1">
    <location>
        <begin position="722"/>
        <end position="737"/>
    </location>
</feature>
<dbReference type="Pfam" id="PF20639">
    <property type="entry name" value="Rrn6_K-rich"/>
    <property type="match status" value="1"/>
</dbReference>
<dbReference type="PANTHER" id="PTHR28221:SF2">
    <property type="entry name" value="RNA POLYMERASE I-SPECIFIC TRANSCRIPTION INITIATION FACTOR RRN6"/>
    <property type="match status" value="1"/>
</dbReference>
<feature type="domain" description="RRN6 K-rich C-terminal" evidence="3">
    <location>
        <begin position="621"/>
        <end position="761"/>
    </location>
</feature>
<dbReference type="EMBL" id="JAJVDC020000019">
    <property type="protein sequence ID" value="KAL1633784.1"/>
    <property type="molecule type" value="Genomic_DNA"/>
</dbReference>
<evidence type="ECO:0000313" key="6">
    <source>
        <dbReference type="Proteomes" id="UP001521116"/>
    </source>
</evidence>
<organism evidence="5 6">
    <name type="scientific">Neofusicoccum ribis</name>
    <dbReference type="NCBI Taxonomy" id="45134"/>
    <lineage>
        <taxon>Eukaryota</taxon>
        <taxon>Fungi</taxon>
        <taxon>Dikarya</taxon>
        <taxon>Ascomycota</taxon>
        <taxon>Pezizomycotina</taxon>
        <taxon>Dothideomycetes</taxon>
        <taxon>Dothideomycetes incertae sedis</taxon>
        <taxon>Botryosphaeriales</taxon>
        <taxon>Botryosphaeriaceae</taxon>
        <taxon>Neofusicoccum</taxon>
    </lineage>
</organism>
<name>A0ABR3T2K9_9PEZI</name>
<proteinExistence type="predicted"/>
<feature type="compositionally biased region" description="Basic residues" evidence="1">
    <location>
        <begin position="745"/>
        <end position="761"/>
    </location>
</feature>
<dbReference type="InterPro" id="IPR048536">
    <property type="entry name" value="Rrn6_K-rich"/>
</dbReference>
<dbReference type="InterPro" id="IPR019350">
    <property type="entry name" value="RNA_pol_I-sp_TIF_RRN6-like"/>
</dbReference>
<keyword evidence="6" id="KW-1185">Reference proteome</keyword>
<reference evidence="5 6" key="1">
    <citation type="submission" date="2024-02" db="EMBL/GenBank/DDBJ databases">
        <title>De novo assembly and annotation of 12 fungi associated with fruit tree decline syndrome in Ontario, Canada.</title>
        <authorList>
            <person name="Sulman M."/>
            <person name="Ellouze W."/>
            <person name="Ilyukhin E."/>
        </authorList>
    </citation>
    <scope>NUCLEOTIDE SEQUENCE [LARGE SCALE GENOMIC DNA]</scope>
    <source>
        <strain evidence="5 6">M1-105</strain>
    </source>
</reference>
<protein>
    <recommendedName>
        <fullName evidence="7">RNA polymerase I-specific transcription initiation factor RRN6-like protein</fullName>
    </recommendedName>
</protein>
<gene>
    <name evidence="5" type="ORF">SLS56_002663</name>
</gene>
<evidence type="ECO:0000259" key="4">
    <source>
        <dbReference type="Pfam" id="PF20640"/>
    </source>
</evidence>
<dbReference type="Pfam" id="PF10214">
    <property type="entry name" value="Rrn6_beta-prop"/>
    <property type="match status" value="1"/>
</dbReference>
<feature type="region of interest" description="Disordered" evidence="1">
    <location>
        <begin position="632"/>
        <end position="761"/>
    </location>
</feature>
<comment type="caution">
    <text evidence="5">The sequence shown here is derived from an EMBL/GenBank/DDBJ whole genome shotgun (WGS) entry which is preliminary data.</text>
</comment>
<feature type="domain" description="RRN6 beta-propeller" evidence="2">
    <location>
        <begin position="5"/>
        <end position="222"/>
    </location>
</feature>
<feature type="domain" description="RRN6 helical bundle" evidence="4">
    <location>
        <begin position="315"/>
        <end position="505"/>
    </location>
</feature>
<dbReference type="PANTHER" id="PTHR28221">
    <property type="entry name" value="RNA POLYMERASE I-SPECIFIC TRANSCRIPTION INITIATION FACTOR RRN6"/>
    <property type="match status" value="1"/>
</dbReference>
<evidence type="ECO:0000259" key="2">
    <source>
        <dbReference type="Pfam" id="PF10214"/>
    </source>
</evidence>
<evidence type="ECO:0000256" key="1">
    <source>
        <dbReference type="SAM" id="MobiDB-lite"/>
    </source>
</evidence>
<evidence type="ECO:0000313" key="5">
    <source>
        <dbReference type="EMBL" id="KAL1633784.1"/>
    </source>
</evidence>
<evidence type="ECO:0000259" key="3">
    <source>
        <dbReference type="Pfam" id="PF20639"/>
    </source>
</evidence>